<keyword evidence="1" id="KW-0732">Signal</keyword>
<evidence type="ECO:0000313" key="2">
    <source>
        <dbReference type="EMBL" id="KIK90895.1"/>
    </source>
</evidence>
<dbReference type="AlphaFoldDB" id="A0A0D0E295"/>
<sequence>MMHFAFTLSLFALLVSNSVVALPAAGATVSSAAPETMLERRGPASDCLPVYIGECISPY</sequence>
<reference evidence="2 3" key="1">
    <citation type="submission" date="2014-04" db="EMBL/GenBank/DDBJ databases">
        <authorList>
            <consortium name="DOE Joint Genome Institute"/>
            <person name="Kuo A."/>
            <person name="Kohler A."/>
            <person name="Jargeat P."/>
            <person name="Nagy L.G."/>
            <person name="Floudas D."/>
            <person name="Copeland A."/>
            <person name="Barry K.W."/>
            <person name="Cichocki N."/>
            <person name="Veneault-Fourrey C."/>
            <person name="LaButti K."/>
            <person name="Lindquist E.A."/>
            <person name="Lipzen A."/>
            <person name="Lundell T."/>
            <person name="Morin E."/>
            <person name="Murat C."/>
            <person name="Sun H."/>
            <person name="Tunlid A."/>
            <person name="Henrissat B."/>
            <person name="Grigoriev I.V."/>
            <person name="Hibbett D.S."/>
            <person name="Martin F."/>
            <person name="Nordberg H.P."/>
            <person name="Cantor M.N."/>
            <person name="Hua S.X."/>
        </authorList>
    </citation>
    <scope>NUCLEOTIDE SEQUENCE [LARGE SCALE GENOMIC DNA]</scope>
    <source>
        <strain evidence="2 3">Ve08.2h10</strain>
    </source>
</reference>
<dbReference type="InParanoid" id="A0A0D0E295"/>
<dbReference type="OrthoDB" id="10494590at2759"/>
<accession>A0A0D0E295</accession>
<dbReference type="Proteomes" id="UP000054538">
    <property type="component" value="Unassembled WGS sequence"/>
</dbReference>
<protein>
    <submittedName>
        <fullName evidence="2">Uncharacterized protein</fullName>
    </submittedName>
</protein>
<reference evidence="3" key="2">
    <citation type="submission" date="2015-01" db="EMBL/GenBank/DDBJ databases">
        <title>Evolutionary Origins and Diversification of the Mycorrhizal Mutualists.</title>
        <authorList>
            <consortium name="DOE Joint Genome Institute"/>
            <consortium name="Mycorrhizal Genomics Consortium"/>
            <person name="Kohler A."/>
            <person name="Kuo A."/>
            <person name="Nagy L.G."/>
            <person name="Floudas D."/>
            <person name="Copeland A."/>
            <person name="Barry K.W."/>
            <person name="Cichocki N."/>
            <person name="Veneault-Fourrey C."/>
            <person name="LaButti K."/>
            <person name="Lindquist E.A."/>
            <person name="Lipzen A."/>
            <person name="Lundell T."/>
            <person name="Morin E."/>
            <person name="Murat C."/>
            <person name="Riley R."/>
            <person name="Ohm R."/>
            <person name="Sun H."/>
            <person name="Tunlid A."/>
            <person name="Henrissat B."/>
            <person name="Grigoriev I.V."/>
            <person name="Hibbett D.S."/>
            <person name="Martin F."/>
        </authorList>
    </citation>
    <scope>NUCLEOTIDE SEQUENCE [LARGE SCALE GENOMIC DNA]</scope>
    <source>
        <strain evidence="3">Ve08.2h10</strain>
    </source>
</reference>
<feature type="signal peptide" evidence="1">
    <location>
        <begin position="1"/>
        <end position="21"/>
    </location>
</feature>
<feature type="chain" id="PRO_5002209382" evidence="1">
    <location>
        <begin position="22"/>
        <end position="59"/>
    </location>
</feature>
<dbReference type="EMBL" id="KN825456">
    <property type="protein sequence ID" value="KIK90895.1"/>
    <property type="molecule type" value="Genomic_DNA"/>
</dbReference>
<keyword evidence="3" id="KW-1185">Reference proteome</keyword>
<organism evidence="2 3">
    <name type="scientific">Paxillus rubicundulus Ve08.2h10</name>
    <dbReference type="NCBI Taxonomy" id="930991"/>
    <lineage>
        <taxon>Eukaryota</taxon>
        <taxon>Fungi</taxon>
        <taxon>Dikarya</taxon>
        <taxon>Basidiomycota</taxon>
        <taxon>Agaricomycotina</taxon>
        <taxon>Agaricomycetes</taxon>
        <taxon>Agaricomycetidae</taxon>
        <taxon>Boletales</taxon>
        <taxon>Paxilineae</taxon>
        <taxon>Paxillaceae</taxon>
        <taxon>Paxillus</taxon>
    </lineage>
</organism>
<evidence type="ECO:0000313" key="3">
    <source>
        <dbReference type="Proteomes" id="UP000054538"/>
    </source>
</evidence>
<proteinExistence type="predicted"/>
<dbReference type="HOGENOM" id="CLU_2961522_0_0_1"/>
<name>A0A0D0E295_9AGAM</name>
<evidence type="ECO:0000256" key="1">
    <source>
        <dbReference type="SAM" id="SignalP"/>
    </source>
</evidence>
<gene>
    <name evidence="2" type="ORF">PAXRUDRAFT_831288</name>
</gene>